<dbReference type="Pfam" id="PF14542">
    <property type="entry name" value="Acetyltransf_CG"/>
    <property type="match status" value="1"/>
</dbReference>
<dbReference type="PANTHER" id="PTHR31435">
    <property type="entry name" value="PROTEIN NATD1"/>
    <property type="match status" value="1"/>
</dbReference>
<accession>A0ABP8KYZ5</accession>
<dbReference type="PROSITE" id="PS51729">
    <property type="entry name" value="GNAT_YJDJ"/>
    <property type="match status" value="1"/>
</dbReference>
<dbReference type="PANTHER" id="PTHR31435:SF10">
    <property type="entry name" value="BSR4717 PROTEIN"/>
    <property type="match status" value="1"/>
</dbReference>
<evidence type="ECO:0000313" key="2">
    <source>
        <dbReference type="EMBL" id="GAA4419495.1"/>
    </source>
</evidence>
<feature type="domain" description="N-acetyltransferase" evidence="1">
    <location>
        <begin position="4"/>
        <end position="90"/>
    </location>
</feature>
<dbReference type="Gene3D" id="3.40.630.30">
    <property type="match status" value="1"/>
</dbReference>
<proteinExistence type="predicted"/>
<sequence length="98" mass="10821">MDTSIRTREDRFEILLDGEAVGLTQFVDEGERRHFFHTVVADHLQGRGLAADLVGHALDETRRAGQQVVPTCSYVARYIDEHPQYADLVAGGAQEPGA</sequence>
<organism evidence="2 3">
    <name type="scientific">Georgenia halophila</name>
    <dbReference type="NCBI Taxonomy" id="620889"/>
    <lineage>
        <taxon>Bacteria</taxon>
        <taxon>Bacillati</taxon>
        <taxon>Actinomycetota</taxon>
        <taxon>Actinomycetes</taxon>
        <taxon>Micrococcales</taxon>
        <taxon>Bogoriellaceae</taxon>
        <taxon>Georgenia</taxon>
    </lineage>
</organism>
<dbReference type="Proteomes" id="UP001500622">
    <property type="component" value="Unassembled WGS sequence"/>
</dbReference>
<keyword evidence="3" id="KW-1185">Reference proteome</keyword>
<evidence type="ECO:0000259" key="1">
    <source>
        <dbReference type="PROSITE" id="PS51729"/>
    </source>
</evidence>
<name>A0ABP8KYZ5_9MICO</name>
<dbReference type="InterPro" id="IPR016181">
    <property type="entry name" value="Acyl_CoA_acyltransferase"/>
</dbReference>
<dbReference type="SUPFAM" id="SSF55729">
    <property type="entry name" value="Acyl-CoA N-acyltransferases (Nat)"/>
    <property type="match status" value="1"/>
</dbReference>
<gene>
    <name evidence="2" type="ORF">GCM10023169_10210</name>
</gene>
<dbReference type="RefSeq" id="WP_345215382.1">
    <property type="nucleotide sequence ID" value="NZ_BAABGN010000002.1"/>
</dbReference>
<dbReference type="InterPro" id="IPR031165">
    <property type="entry name" value="GNAT_YJDJ"/>
</dbReference>
<protein>
    <submittedName>
        <fullName evidence="2">GNAT family N-acetyltransferase</fullName>
    </submittedName>
</protein>
<dbReference type="InterPro" id="IPR045057">
    <property type="entry name" value="Gcn5-rel_NAT"/>
</dbReference>
<reference evidence="3" key="1">
    <citation type="journal article" date="2019" name="Int. J. Syst. Evol. Microbiol.">
        <title>The Global Catalogue of Microorganisms (GCM) 10K type strain sequencing project: providing services to taxonomists for standard genome sequencing and annotation.</title>
        <authorList>
            <consortium name="The Broad Institute Genomics Platform"/>
            <consortium name="The Broad Institute Genome Sequencing Center for Infectious Disease"/>
            <person name="Wu L."/>
            <person name="Ma J."/>
        </authorList>
    </citation>
    <scope>NUCLEOTIDE SEQUENCE [LARGE SCALE GENOMIC DNA]</scope>
    <source>
        <strain evidence="3">JCM 17810</strain>
    </source>
</reference>
<evidence type="ECO:0000313" key="3">
    <source>
        <dbReference type="Proteomes" id="UP001500622"/>
    </source>
</evidence>
<comment type="caution">
    <text evidence="2">The sequence shown here is derived from an EMBL/GenBank/DDBJ whole genome shotgun (WGS) entry which is preliminary data.</text>
</comment>
<dbReference type="EMBL" id="BAABGN010000002">
    <property type="protein sequence ID" value="GAA4419495.1"/>
    <property type="molecule type" value="Genomic_DNA"/>
</dbReference>